<keyword evidence="1" id="KW-0175">Coiled coil</keyword>
<dbReference type="HOGENOM" id="CLU_148655_1_0_10"/>
<dbReference type="Proteomes" id="UP000000588">
    <property type="component" value="Chromosome"/>
</dbReference>
<gene>
    <name evidence="3" type="ordered locus">PG_1707</name>
</gene>
<keyword evidence="2" id="KW-1133">Transmembrane helix</keyword>
<evidence type="ECO:0000313" key="3">
    <source>
        <dbReference type="EMBL" id="AAQ66717.1"/>
    </source>
</evidence>
<evidence type="ECO:0008006" key="5">
    <source>
        <dbReference type="Google" id="ProtNLM"/>
    </source>
</evidence>
<keyword evidence="4" id="KW-1185">Reference proteome</keyword>
<evidence type="ECO:0000256" key="2">
    <source>
        <dbReference type="SAM" id="Phobius"/>
    </source>
</evidence>
<organism evidence="3 4">
    <name type="scientific">Porphyromonas gingivalis (strain ATCC BAA-308 / W83)</name>
    <dbReference type="NCBI Taxonomy" id="242619"/>
    <lineage>
        <taxon>Bacteria</taxon>
        <taxon>Pseudomonadati</taxon>
        <taxon>Bacteroidota</taxon>
        <taxon>Bacteroidia</taxon>
        <taxon>Bacteroidales</taxon>
        <taxon>Porphyromonadaceae</taxon>
        <taxon>Porphyromonas</taxon>
    </lineage>
</organism>
<dbReference type="Pfam" id="PF04977">
    <property type="entry name" value="DivIC"/>
    <property type="match status" value="1"/>
</dbReference>
<dbReference type="KEGG" id="pgi:PG_1707"/>
<reference evidence="3 4" key="1">
    <citation type="journal article" date="2003" name="J. Bacteriol.">
        <title>Complete genome sequence of the oral pathogenic bacterium Porphyromonas gingivalis strain W83.</title>
        <authorList>
            <person name="Nelson K."/>
            <person name="Fleishmann R."/>
            <person name="DeBoy R."/>
            <person name="Paulsen I."/>
            <person name="Fouts D."/>
            <person name="Eisen J."/>
            <person name="Daugherty S."/>
            <person name="Dodson R."/>
            <person name="Durkin A."/>
            <person name="Gwinn M."/>
            <person name="Haft D."/>
            <person name="Kolonay J."/>
            <person name="Nelson W."/>
            <person name="White O."/>
            <person name="Mason T."/>
            <person name="Tallon L."/>
            <person name="Gray J."/>
            <person name="Granger D."/>
            <person name="Tettelin H."/>
            <person name="Dong H."/>
            <person name="Galvin J."/>
            <person name="Duncan M."/>
            <person name="Dewhirst F."/>
            <person name="Fraser C."/>
        </authorList>
    </citation>
    <scope>NUCLEOTIDE SEQUENCE [LARGE SCALE GENOMIC DNA]</scope>
    <source>
        <strain evidence="4">ATCC BAA-308 / W83</strain>
    </source>
</reference>
<dbReference type="InterPro" id="IPR007060">
    <property type="entry name" value="FtsL/DivIC"/>
</dbReference>
<sequence>MYGTMGIRDKRASLNSKKQRILAWWRRHWYVKYLVVIGFFFLVTFVFGDANISKQIRYKSRINNLKKELREVKERYHQDSVRLEEIRANKQGIEHTARELYLMKRPEEIIFLIKDSVQDKQ</sequence>
<dbReference type="EnsemblBacteria" id="AAQ66717">
    <property type="protein sequence ID" value="AAQ66717"/>
    <property type="gene ID" value="PG_1707"/>
</dbReference>
<keyword evidence="2" id="KW-0812">Transmembrane</keyword>
<dbReference type="STRING" id="242619.PG_1707"/>
<evidence type="ECO:0000313" key="4">
    <source>
        <dbReference type="Proteomes" id="UP000000588"/>
    </source>
</evidence>
<proteinExistence type="predicted"/>
<keyword evidence="2" id="KW-0472">Membrane</keyword>
<dbReference type="eggNOG" id="COG2919">
    <property type="taxonomic scope" value="Bacteria"/>
</dbReference>
<protein>
    <recommendedName>
        <fullName evidence="5">Septum formation initiator</fullName>
    </recommendedName>
</protein>
<dbReference type="AlphaFoldDB" id="Q7MU54"/>
<name>Q7MU54_PORGI</name>
<evidence type="ECO:0000256" key="1">
    <source>
        <dbReference type="SAM" id="Coils"/>
    </source>
</evidence>
<feature type="coiled-coil region" evidence="1">
    <location>
        <begin position="55"/>
        <end position="82"/>
    </location>
</feature>
<dbReference type="EMBL" id="AE015924">
    <property type="protein sequence ID" value="AAQ66717.1"/>
    <property type="molecule type" value="Genomic_DNA"/>
</dbReference>
<feature type="transmembrane region" description="Helical" evidence="2">
    <location>
        <begin position="30"/>
        <end position="52"/>
    </location>
</feature>
<accession>Q7MU54</accession>